<evidence type="ECO:0000313" key="2">
    <source>
        <dbReference type="EMBL" id="BAC57701.1"/>
    </source>
</evidence>
<dbReference type="Proteomes" id="UP000000763">
    <property type="component" value="Chromosome 7"/>
</dbReference>
<feature type="compositionally biased region" description="Basic and acidic residues" evidence="1">
    <location>
        <begin position="1"/>
        <end position="11"/>
    </location>
</feature>
<feature type="region of interest" description="Disordered" evidence="1">
    <location>
        <begin position="1"/>
        <end position="65"/>
    </location>
</feature>
<name>Q84ZE9_ORYSJ</name>
<proteinExistence type="predicted"/>
<feature type="compositionally biased region" description="Acidic residues" evidence="1">
    <location>
        <begin position="32"/>
        <end position="46"/>
    </location>
</feature>
<evidence type="ECO:0000256" key="1">
    <source>
        <dbReference type="SAM" id="MobiDB-lite"/>
    </source>
</evidence>
<sequence>MGRSIHEEARRLGHRGLLSGGGAQIHVSSFEAGEETSEEGDGDGGDEAQGVEAVPKLAEAGRRRR</sequence>
<accession>Q84ZE9</accession>
<gene>
    <name evidence="2" type="primary">P0683C09.117</name>
</gene>
<dbReference type="EMBL" id="AP004348">
    <property type="protein sequence ID" value="BAC57701.1"/>
    <property type="molecule type" value="Genomic_DNA"/>
</dbReference>
<reference evidence="3" key="2">
    <citation type="journal article" date="2008" name="Nucleic Acids Res.">
        <title>The rice annotation project database (RAP-DB): 2008 update.</title>
        <authorList>
            <consortium name="The rice annotation project (RAP)"/>
        </authorList>
    </citation>
    <scope>GENOME REANNOTATION</scope>
    <source>
        <strain evidence="3">cv. Nipponbare</strain>
    </source>
</reference>
<reference evidence="3" key="1">
    <citation type="journal article" date="2005" name="Nature">
        <title>The map-based sequence of the rice genome.</title>
        <authorList>
            <consortium name="International rice genome sequencing project (IRGSP)"/>
            <person name="Matsumoto T."/>
            <person name="Wu J."/>
            <person name="Kanamori H."/>
            <person name="Katayose Y."/>
            <person name="Fujisawa M."/>
            <person name="Namiki N."/>
            <person name="Mizuno H."/>
            <person name="Yamamoto K."/>
            <person name="Antonio B.A."/>
            <person name="Baba T."/>
            <person name="Sakata K."/>
            <person name="Nagamura Y."/>
            <person name="Aoki H."/>
            <person name="Arikawa K."/>
            <person name="Arita K."/>
            <person name="Bito T."/>
            <person name="Chiden Y."/>
            <person name="Fujitsuka N."/>
            <person name="Fukunaka R."/>
            <person name="Hamada M."/>
            <person name="Harada C."/>
            <person name="Hayashi A."/>
            <person name="Hijishita S."/>
            <person name="Honda M."/>
            <person name="Hosokawa S."/>
            <person name="Ichikawa Y."/>
            <person name="Idonuma A."/>
            <person name="Iijima M."/>
            <person name="Ikeda M."/>
            <person name="Ikeno M."/>
            <person name="Ito K."/>
            <person name="Ito S."/>
            <person name="Ito T."/>
            <person name="Ito Y."/>
            <person name="Ito Y."/>
            <person name="Iwabuchi A."/>
            <person name="Kamiya K."/>
            <person name="Karasawa W."/>
            <person name="Kurita K."/>
            <person name="Katagiri S."/>
            <person name="Kikuta A."/>
            <person name="Kobayashi H."/>
            <person name="Kobayashi N."/>
            <person name="Machita K."/>
            <person name="Maehara T."/>
            <person name="Masukawa M."/>
            <person name="Mizubayashi T."/>
            <person name="Mukai Y."/>
            <person name="Nagasaki H."/>
            <person name="Nagata Y."/>
            <person name="Naito S."/>
            <person name="Nakashima M."/>
            <person name="Nakama Y."/>
            <person name="Nakamichi Y."/>
            <person name="Nakamura M."/>
            <person name="Meguro A."/>
            <person name="Negishi M."/>
            <person name="Ohta I."/>
            <person name="Ohta T."/>
            <person name="Okamoto M."/>
            <person name="Ono N."/>
            <person name="Saji S."/>
            <person name="Sakaguchi M."/>
            <person name="Sakai K."/>
            <person name="Shibata M."/>
            <person name="Shimokawa T."/>
            <person name="Song J."/>
            <person name="Takazaki Y."/>
            <person name="Terasawa K."/>
            <person name="Tsugane M."/>
            <person name="Tsuji K."/>
            <person name="Ueda S."/>
            <person name="Waki K."/>
            <person name="Yamagata H."/>
            <person name="Yamamoto M."/>
            <person name="Yamamoto S."/>
            <person name="Yamane H."/>
            <person name="Yoshiki S."/>
            <person name="Yoshihara R."/>
            <person name="Yukawa K."/>
            <person name="Zhong H."/>
            <person name="Yano M."/>
            <person name="Yuan Q."/>
            <person name="Ouyang S."/>
            <person name="Liu J."/>
            <person name="Jones K.M."/>
            <person name="Gansberger K."/>
            <person name="Moffat K."/>
            <person name="Hill J."/>
            <person name="Bera J."/>
            <person name="Fadrosh D."/>
            <person name="Jin S."/>
            <person name="Johri S."/>
            <person name="Kim M."/>
            <person name="Overton L."/>
            <person name="Reardon M."/>
            <person name="Tsitrin T."/>
            <person name="Vuong H."/>
            <person name="Weaver B."/>
            <person name="Ciecko A."/>
            <person name="Tallon L."/>
            <person name="Jackson J."/>
            <person name="Pai G."/>
            <person name="Aken S.V."/>
            <person name="Utterback T."/>
            <person name="Reidmuller S."/>
            <person name="Feldblyum T."/>
            <person name="Hsiao J."/>
            <person name="Zismann V."/>
            <person name="Iobst S."/>
            <person name="de Vazeille A.R."/>
            <person name="Buell C.R."/>
            <person name="Ying K."/>
            <person name="Li Y."/>
            <person name="Lu T."/>
            <person name="Huang Y."/>
            <person name="Zhao Q."/>
            <person name="Feng Q."/>
            <person name="Zhang L."/>
            <person name="Zhu J."/>
            <person name="Weng Q."/>
            <person name="Mu J."/>
            <person name="Lu Y."/>
            <person name="Fan D."/>
            <person name="Liu Y."/>
            <person name="Guan J."/>
            <person name="Zhang Y."/>
            <person name="Yu S."/>
            <person name="Liu X."/>
            <person name="Zhang Y."/>
            <person name="Hong G."/>
            <person name="Han B."/>
            <person name="Choisne N."/>
            <person name="Demange N."/>
            <person name="Orjeda G."/>
            <person name="Samain S."/>
            <person name="Cattolico L."/>
            <person name="Pelletier E."/>
            <person name="Couloux A."/>
            <person name="Segurens B."/>
            <person name="Wincker P."/>
            <person name="D'Hont A."/>
            <person name="Scarpelli C."/>
            <person name="Weissenbach J."/>
            <person name="Salanoubat M."/>
            <person name="Quetier F."/>
            <person name="Yu Y."/>
            <person name="Kim H.R."/>
            <person name="Rambo T."/>
            <person name="Currie J."/>
            <person name="Collura K."/>
            <person name="Luo M."/>
            <person name="Yang T."/>
            <person name="Ammiraju J.S.S."/>
            <person name="Engler F."/>
            <person name="Soderlund C."/>
            <person name="Wing R.A."/>
            <person name="Palmer L.E."/>
            <person name="de la Bastide M."/>
            <person name="Spiegel L."/>
            <person name="Nascimento L."/>
            <person name="Zutavern T."/>
            <person name="O'Shaughnessy A."/>
            <person name="Dike S."/>
            <person name="Dedhia N."/>
            <person name="Preston R."/>
            <person name="Balija V."/>
            <person name="McCombie W.R."/>
            <person name="Chow T."/>
            <person name="Chen H."/>
            <person name="Chung M."/>
            <person name="Chen C."/>
            <person name="Shaw J."/>
            <person name="Wu H."/>
            <person name="Hsiao K."/>
            <person name="Chao Y."/>
            <person name="Chu M."/>
            <person name="Cheng C."/>
            <person name="Hour A."/>
            <person name="Lee P."/>
            <person name="Lin S."/>
            <person name="Lin Y."/>
            <person name="Liou J."/>
            <person name="Liu S."/>
            <person name="Hsing Y."/>
            <person name="Raghuvanshi S."/>
            <person name="Mohanty A."/>
            <person name="Bharti A.K."/>
            <person name="Gaur A."/>
            <person name="Gupta V."/>
            <person name="Kumar D."/>
            <person name="Ravi V."/>
            <person name="Vij S."/>
            <person name="Kapur A."/>
            <person name="Khurana P."/>
            <person name="Khurana P."/>
            <person name="Khurana J.P."/>
            <person name="Tyagi A.K."/>
            <person name="Gaikwad K."/>
            <person name="Singh A."/>
            <person name="Dalal V."/>
            <person name="Srivastava S."/>
            <person name="Dixit A."/>
            <person name="Pal A.K."/>
            <person name="Ghazi I.A."/>
            <person name="Yadav M."/>
            <person name="Pandit A."/>
            <person name="Bhargava A."/>
            <person name="Sureshbabu K."/>
            <person name="Batra K."/>
            <person name="Sharma T.R."/>
            <person name="Mohapatra T."/>
            <person name="Singh N.K."/>
            <person name="Messing J."/>
            <person name="Nelson A.B."/>
            <person name="Fuks G."/>
            <person name="Kavchok S."/>
            <person name="Keizer G."/>
            <person name="Linton E."/>
            <person name="Llaca V."/>
            <person name="Song R."/>
            <person name="Tanyolac B."/>
            <person name="Young S."/>
            <person name="Ho-Il K."/>
            <person name="Hahn J.H."/>
            <person name="Sangsakoo G."/>
            <person name="Vanavichit A."/>
            <person name="de Mattos Luiz.A.T."/>
            <person name="Zimmer P.D."/>
            <person name="Malone G."/>
            <person name="Dellagostin O."/>
            <person name="de Oliveira A.C."/>
            <person name="Bevan M."/>
            <person name="Bancroft I."/>
            <person name="Minx P."/>
            <person name="Cordum H."/>
            <person name="Wilson R."/>
            <person name="Cheng Z."/>
            <person name="Jin W."/>
            <person name="Jiang J."/>
            <person name="Leong S.A."/>
            <person name="Iwama H."/>
            <person name="Gojobori T."/>
            <person name="Itoh T."/>
            <person name="Niimura Y."/>
            <person name="Fujii Y."/>
            <person name="Habara T."/>
            <person name="Sakai H."/>
            <person name="Sato Y."/>
            <person name="Wilson G."/>
            <person name="Kumar K."/>
            <person name="McCouch S."/>
            <person name="Juretic N."/>
            <person name="Hoen D."/>
            <person name="Wright S."/>
            <person name="Bruskiewich R."/>
            <person name="Bureau T."/>
            <person name="Miyao A."/>
            <person name="Hirochika H."/>
            <person name="Nishikawa T."/>
            <person name="Kadowaki K."/>
            <person name="Sugiura M."/>
            <person name="Burr B."/>
            <person name="Sasaki T."/>
        </authorList>
    </citation>
    <scope>NUCLEOTIDE SEQUENCE [LARGE SCALE GENOMIC DNA]</scope>
    <source>
        <strain evidence="3">cv. Nipponbare</strain>
    </source>
</reference>
<dbReference type="AlphaFoldDB" id="Q84ZE9"/>
<organism evidence="2 3">
    <name type="scientific">Oryza sativa subsp. japonica</name>
    <name type="common">Rice</name>
    <dbReference type="NCBI Taxonomy" id="39947"/>
    <lineage>
        <taxon>Eukaryota</taxon>
        <taxon>Viridiplantae</taxon>
        <taxon>Streptophyta</taxon>
        <taxon>Embryophyta</taxon>
        <taxon>Tracheophyta</taxon>
        <taxon>Spermatophyta</taxon>
        <taxon>Magnoliopsida</taxon>
        <taxon>Liliopsida</taxon>
        <taxon>Poales</taxon>
        <taxon>Poaceae</taxon>
        <taxon>BOP clade</taxon>
        <taxon>Oryzoideae</taxon>
        <taxon>Oryzeae</taxon>
        <taxon>Oryzinae</taxon>
        <taxon>Oryza</taxon>
        <taxon>Oryza sativa</taxon>
    </lineage>
</organism>
<protein>
    <submittedName>
        <fullName evidence="2">Uncharacterized protein</fullName>
    </submittedName>
</protein>
<evidence type="ECO:0000313" key="3">
    <source>
        <dbReference type="Proteomes" id="UP000000763"/>
    </source>
</evidence>